<protein>
    <submittedName>
        <fullName evidence="1">Uncharacterized protein</fullName>
    </submittedName>
</protein>
<dbReference type="Proteomes" id="UP001186974">
    <property type="component" value="Unassembled WGS sequence"/>
</dbReference>
<proteinExistence type="predicted"/>
<organism evidence="1 2">
    <name type="scientific">Coniosporium uncinatum</name>
    <dbReference type="NCBI Taxonomy" id="93489"/>
    <lineage>
        <taxon>Eukaryota</taxon>
        <taxon>Fungi</taxon>
        <taxon>Dikarya</taxon>
        <taxon>Ascomycota</taxon>
        <taxon>Pezizomycotina</taxon>
        <taxon>Dothideomycetes</taxon>
        <taxon>Dothideomycetes incertae sedis</taxon>
        <taxon>Coniosporium</taxon>
    </lineage>
</organism>
<keyword evidence="2" id="KW-1185">Reference proteome</keyword>
<gene>
    <name evidence="1" type="ORF">LTS18_003260</name>
</gene>
<name>A0ACC3D783_9PEZI</name>
<evidence type="ECO:0000313" key="2">
    <source>
        <dbReference type="Proteomes" id="UP001186974"/>
    </source>
</evidence>
<accession>A0ACC3D783</accession>
<comment type="caution">
    <text evidence="1">The sequence shown here is derived from an EMBL/GenBank/DDBJ whole genome shotgun (WGS) entry which is preliminary data.</text>
</comment>
<feature type="non-terminal residue" evidence="1">
    <location>
        <position position="251"/>
    </location>
</feature>
<reference evidence="1" key="1">
    <citation type="submission" date="2024-09" db="EMBL/GenBank/DDBJ databases">
        <title>Black Yeasts Isolated from many extreme environments.</title>
        <authorList>
            <person name="Coleine C."/>
            <person name="Stajich J.E."/>
            <person name="Selbmann L."/>
        </authorList>
    </citation>
    <scope>NUCLEOTIDE SEQUENCE</scope>
    <source>
        <strain evidence="1">CCFEE 5737</strain>
    </source>
</reference>
<sequence>MTMRVFGCEEVASDQGLLIKTLGWFGMMEGSAHTDSLAVIAPLLPTPGLTRRARRQRDGIKKADSMQQLLDWGDSASNISAFILSTLYAGPLDTGINASYVLAYLAANPDWLARGRVEVEAAFAAHTSDEESFSPIERLIKLPLEGWERYFPVLDACLQESIRINALGAGPYHNLGPDVKIGGEVVPPGACVAYHWFVEAGRANPACALFENRYDVHMDPVIYPSPHQFNPGRFIDGDNVVERKRERQTFA</sequence>
<dbReference type="EMBL" id="JAWDJW010007103">
    <property type="protein sequence ID" value="KAK3062836.1"/>
    <property type="molecule type" value="Genomic_DNA"/>
</dbReference>
<evidence type="ECO:0000313" key="1">
    <source>
        <dbReference type="EMBL" id="KAK3062836.1"/>
    </source>
</evidence>